<dbReference type="Proteomes" id="UP000821865">
    <property type="component" value="Chromosome 7"/>
</dbReference>
<keyword evidence="2" id="KW-1185">Reference proteome</keyword>
<reference evidence="1" key="1">
    <citation type="submission" date="2020-05" db="EMBL/GenBank/DDBJ databases">
        <title>Large-scale comparative analyses of tick genomes elucidate their genetic diversity and vector capacities.</title>
        <authorList>
            <person name="Jia N."/>
            <person name="Wang J."/>
            <person name="Shi W."/>
            <person name="Du L."/>
            <person name="Sun Y."/>
            <person name="Zhan W."/>
            <person name="Jiang J."/>
            <person name="Wang Q."/>
            <person name="Zhang B."/>
            <person name="Ji P."/>
            <person name="Sakyi L.B."/>
            <person name="Cui X."/>
            <person name="Yuan T."/>
            <person name="Jiang B."/>
            <person name="Yang W."/>
            <person name="Lam T.T.-Y."/>
            <person name="Chang Q."/>
            <person name="Ding S."/>
            <person name="Wang X."/>
            <person name="Zhu J."/>
            <person name="Ruan X."/>
            <person name="Zhao L."/>
            <person name="Wei J."/>
            <person name="Que T."/>
            <person name="Du C."/>
            <person name="Cheng J."/>
            <person name="Dai P."/>
            <person name="Han X."/>
            <person name="Huang E."/>
            <person name="Gao Y."/>
            <person name="Liu J."/>
            <person name="Shao H."/>
            <person name="Ye R."/>
            <person name="Li L."/>
            <person name="Wei W."/>
            <person name="Wang X."/>
            <person name="Wang C."/>
            <person name="Yang T."/>
            <person name="Huo Q."/>
            <person name="Li W."/>
            <person name="Guo W."/>
            <person name="Chen H."/>
            <person name="Zhou L."/>
            <person name="Ni X."/>
            <person name="Tian J."/>
            <person name="Zhou Y."/>
            <person name="Sheng Y."/>
            <person name="Liu T."/>
            <person name="Pan Y."/>
            <person name="Xia L."/>
            <person name="Li J."/>
            <person name="Zhao F."/>
            <person name="Cao W."/>
        </authorList>
    </citation>
    <scope>NUCLEOTIDE SEQUENCE</scope>
    <source>
        <strain evidence="1">Dsil-2018</strain>
    </source>
</reference>
<name>A0ACB8CG83_DERSI</name>
<sequence>MVDVEDFLDTGVLADLEFVVKFADHNERRFRVHKTFMAMRNEVFRAMLFGDLAEKYKVAITDIHPNGFEILLRFLYSGIAKIGSVDDALRARLAAKKYLVEQLEKACSVYIRKNLHPARLCSFIDYHMQNRYLDMDDDVVALLNSGIARDALASKEFSTALEETVHCIVDKIRNVPEDRVVNAVFGWVQEKRVRSLQTDKPHELKTLMRPFFPKLRFLSMSVEEFLSGPGSWSIMDDAEVVAVMRNIVKPGWCSLPAGFCETISNRYHQ</sequence>
<organism evidence="1 2">
    <name type="scientific">Dermacentor silvarum</name>
    <name type="common">Tick</name>
    <dbReference type="NCBI Taxonomy" id="543639"/>
    <lineage>
        <taxon>Eukaryota</taxon>
        <taxon>Metazoa</taxon>
        <taxon>Ecdysozoa</taxon>
        <taxon>Arthropoda</taxon>
        <taxon>Chelicerata</taxon>
        <taxon>Arachnida</taxon>
        <taxon>Acari</taxon>
        <taxon>Parasitiformes</taxon>
        <taxon>Ixodida</taxon>
        <taxon>Ixodoidea</taxon>
        <taxon>Ixodidae</taxon>
        <taxon>Rhipicephalinae</taxon>
        <taxon>Dermacentor</taxon>
    </lineage>
</organism>
<accession>A0ACB8CG83</accession>
<gene>
    <name evidence="1" type="ORF">HPB49_015919</name>
</gene>
<proteinExistence type="predicted"/>
<comment type="caution">
    <text evidence="1">The sequence shown here is derived from an EMBL/GenBank/DDBJ whole genome shotgun (WGS) entry which is preliminary data.</text>
</comment>
<protein>
    <submittedName>
        <fullName evidence="1">Uncharacterized protein</fullName>
    </submittedName>
</protein>
<evidence type="ECO:0000313" key="1">
    <source>
        <dbReference type="EMBL" id="KAH7941667.1"/>
    </source>
</evidence>
<evidence type="ECO:0000313" key="2">
    <source>
        <dbReference type="Proteomes" id="UP000821865"/>
    </source>
</evidence>
<dbReference type="EMBL" id="CM023476">
    <property type="protein sequence ID" value="KAH7941667.1"/>
    <property type="molecule type" value="Genomic_DNA"/>
</dbReference>